<keyword evidence="4 15" id="KW-0410">Iron transport</keyword>
<evidence type="ECO:0000256" key="15">
    <source>
        <dbReference type="RuleBase" id="RU362098"/>
    </source>
</evidence>
<evidence type="ECO:0000256" key="12">
    <source>
        <dbReference type="NCBIfam" id="TIGR00437"/>
    </source>
</evidence>
<comment type="similarity">
    <text evidence="15">Belongs to the TRAFAC class TrmE-Era-EngA-EngB-Septin-like GTPase superfamily. FeoB GTPase (TC 9.A.8) family.</text>
</comment>
<dbReference type="InterPro" id="IPR027417">
    <property type="entry name" value="P-loop_NTPase"/>
</dbReference>
<protein>
    <recommendedName>
        <fullName evidence="12 15">Ferrous iron transport protein B</fullName>
    </recommendedName>
</protein>
<feature type="binding site" evidence="14">
    <location>
        <position position="28"/>
    </location>
    <ligand>
        <name>Mg(2+)</name>
        <dbReference type="ChEBI" id="CHEBI:18420"/>
        <label>2</label>
    </ligand>
</feature>
<gene>
    <name evidence="17" type="primary">feoB</name>
    <name evidence="17" type="ORF">Pla110_15690</name>
</gene>
<dbReference type="KEGG" id="plon:Pla110_15690"/>
<dbReference type="PRINTS" id="PR00326">
    <property type="entry name" value="GTP1OBG"/>
</dbReference>
<feature type="transmembrane region" description="Helical" evidence="15">
    <location>
        <begin position="543"/>
        <end position="564"/>
    </location>
</feature>
<evidence type="ECO:0000256" key="14">
    <source>
        <dbReference type="PIRSR" id="PIRSR603373-2"/>
    </source>
</evidence>
<dbReference type="PANTHER" id="PTHR43185">
    <property type="entry name" value="FERROUS IRON TRANSPORT PROTEIN B"/>
    <property type="match status" value="1"/>
</dbReference>
<evidence type="ECO:0000256" key="11">
    <source>
        <dbReference type="ARBA" id="ARBA00023136"/>
    </source>
</evidence>
<evidence type="ECO:0000256" key="10">
    <source>
        <dbReference type="ARBA" id="ARBA00023134"/>
    </source>
</evidence>
<feature type="transmembrane region" description="Helical" evidence="15">
    <location>
        <begin position="685"/>
        <end position="706"/>
    </location>
</feature>
<feature type="transmembrane region" description="Helical" evidence="15">
    <location>
        <begin position="484"/>
        <end position="505"/>
    </location>
</feature>
<evidence type="ECO:0000256" key="4">
    <source>
        <dbReference type="ARBA" id="ARBA00022496"/>
    </source>
</evidence>
<keyword evidence="18" id="KW-1185">Reference proteome</keyword>
<reference evidence="17 18" key="1">
    <citation type="submission" date="2019-02" db="EMBL/GenBank/DDBJ databases">
        <title>Deep-cultivation of Planctomycetes and their phenomic and genomic characterization uncovers novel biology.</title>
        <authorList>
            <person name="Wiegand S."/>
            <person name="Jogler M."/>
            <person name="Boedeker C."/>
            <person name="Pinto D."/>
            <person name="Vollmers J."/>
            <person name="Rivas-Marin E."/>
            <person name="Kohn T."/>
            <person name="Peeters S.H."/>
            <person name="Heuer A."/>
            <person name="Rast P."/>
            <person name="Oberbeckmann S."/>
            <person name="Bunk B."/>
            <person name="Jeske O."/>
            <person name="Meyerdierks A."/>
            <person name="Storesund J.E."/>
            <person name="Kallscheuer N."/>
            <person name="Luecker S."/>
            <person name="Lage O.M."/>
            <person name="Pohl T."/>
            <person name="Merkel B.J."/>
            <person name="Hornburger P."/>
            <person name="Mueller R.-W."/>
            <person name="Bruemmer F."/>
            <person name="Labrenz M."/>
            <person name="Spormann A.M."/>
            <person name="Op den Camp H."/>
            <person name="Overmann J."/>
            <person name="Amann R."/>
            <person name="Jetten M.S.M."/>
            <person name="Mascher T."/>
            <person name="Medema M.H."/>
            <person name="Devos D.P."/>
            <person name="Kaster A.-K."/>
            <person name="Ovreas L."/>
            <person name="Rohde M."/>
            <person name="Galperin M.Y."/>
            <person name="Jogler C."/>
        </authorList>
    </citation>
    <scope>NUCLEOTIDE SEQUENCE [LARGE SCALE GENOMIC DNA]</scope>
    <source>
        <strain evidence="17 18">Pla110</strain>
    </source>
</reference>
<evidence type="ECO:0000259" key="16">
    <source>
        <dbReference type="PROSITE" id="PS51711"/>
    </source>
</evidence>
<dbReference type="InterPro" id="IPR011642">
    <property type="entry name" value="Gate_dom"/>
</dbReference>
<keyword evidence="9" id="KW-0406">Ion transport</keyword>
<dbReference type="InterPro" id="IPR011640">
    <property type="entry name" value="Fe2_transport_prot_B_C"/>
</dbReference>
<dbReference type="Gene3D" id="3.40.50.300">
    <property type="entry name" value="P-loop containing nucleotide triphosphate hydrolases"/>
    <property type="match status" value="1"/>
</dbReference>
<keyword evidence="11 15" id="KW-0472">Membrane</keyword>
<keyword evidence="8 15" id="KW-0408">Iron</keyword>
<dbReference type="AlphaFoldDB" id="A0A518CKU2"/>
<dbReference type="InterPro" id="IPR030389">
    <property type="entry name" value="G_FEOB_dom"/>
</dbReference>
<evidence type="ECO:0000256" key="8">
    <source>
        <dbReference type="ARBA" id="ARBA00023004"/>
    </source>
</evidence>
<dbReference type="InterPro" id="IPR006073">
    <property type="entry name" value="GTP-bd"/>
</dbReference>
<keyword evidence="14" id="KW-0460">Magnesium</keyword>
<evidence type="ECO:0000256" key="1">
    <source>
        <dbReference type="ARBA" id="ARBA00004651"/>
    </source>
</evidence>
<proteinExistence type="inferred from homology"/>
<evidence type="ECO:0000313" key="18">
    <source>
        <dbReference type="Proteomes" id="UP000317178"/>
    </source>
</evidence>
<evidence type="ECO:0000256" key="2">
    <source>
        <dbReference type="ARBA" id="ARBA00022448"/>
    </source>
</evidence>
<dbReference type="Pfam" id="PF07664">
    <property type="entry name" value="FeoB_C"/>
    <property type="match status" value="1"/>
</dbReference>
<dbReference type="GO" id="GO:0005886">
    <property type="term" value="C:plasma membrane"/>
    <property type="evidence" value="ECO:0007669"/>
    <property type="project" value="UniProtKB-SubCell"/>
</dbReference>
<feature type="binding site" evidence="13">
    <location>
        <begin position="128"/>
        <end position="131"/>
    </location>
    <ligand>
        <name>GTP</name>
        <dbReference type="ChEBI" id="CHEBI:37565"/>
        <label>1</label>
    </ligand>
</feature>
<feature type="transmembrane region" description="Helical" evidence="15">
    <location>
        <begin position="461"/>
        <end position="478"/>
    </location>
</feature>
<dbReference type="Proteomes" id="UP000317178">
    <property type="component" value="Chromosome"/>
</dbReference>
<organism evidence="17 18">
    <name type="scientific">Polystyrenella longa</name>
    <dbReference type="NCBI Taxonomy" id="2528007"/>
    <lineage>
        <taxon>Bacteria</taxon>
        <taxon>Pseudomonadati</taxon>
        <taxon>Planctomycetota</taxon>
        <taxon>Planctomycetia</taxon>
        <taxon>Planctomycetales</taxon>
        <taxon>Planctomycetaceae</taxon>
        <taxon>Polystyrenella</taxon>
    </lineage>
</organism>
<dbReference type="CDD" id="cd01879">
    <property type="entry name" value="FeoB"/>
    <property type="match status" value="1"/>
</dbReference>
<evidence type="ECO:0000313" key="17">
    <source>
        <dbReference type="EMBL" id="QDU79850.1"/>
    </source>
</evidence>
<name>A0A518CKU2_9PLAN</name>
<comment type="subcellular location">
    <subcellularLocation>
        <location evidence="15">Cell inner membrane</location>
        <topology evidence="15">Multi-pass membrane protein</topology>
    </subcellularLocation>
    <subcellularLocation>
        <location evidence="1">Cell membrane</location>
        <topology evidence="1">Multi-pass membrane protein</topology>
    </subcellularLocation>
</comment>
<keyword evidence="7 15" id="KW-1133">Transmembrane helix</keyword>
<feature type="binding site" evidence="13">
    <location>
        <begin position="63"/>
        <end position="66"/>
    </location>
    <ligand>
        <name>GTP</name>
        <dbReference type="ChEBI" id="CHEBI:37565"/>
        <label>1</label>
    </ligand>
</feature>
<keyword evidence="14" id="KW-0479">Metal-binding</keyword>
<evidence type="ECO:0000256" key="9">
    <source>
        <dbReference type="ARBA" id="ARBA00023065"/>
    </source>
</evidence>
<dbReference type="OrthoDB" id="9809127at2"/>
<keyword evidence="10 13" id="KW-0342">GTP-binding</keyword>
<dbReference type="InterPro" id="IPR050860">
    <property type="entry name" value="FeoB_GTPase"/>
</dbReference>
<keyword evidence="6 13" id="KW-0547">Nucleotide-binding</keyword>
<accession>A0A518CKU2</accession>
<keyword evidence="3" id="KW-1003">Cell membrane</keyword>
<feature type="binding site" evidence="14">
    <location>
        <position position="32"/>
    </location>
    <ligand>
        <name>Mg(2+)</name>
        <dbReference type="ChEBI" id="CHEBI:18420"/>
        <label>2</label>
    </ligand>
</feature>
<dbReference type="SUPFAM" id="SSF52540">
    <property type="entry name" value="P-loop containing nucleoside triphosphate hydrolases"/>
    <property type="match status" value="1"/>
</dbReference>
<feature type="binding site" evidence="13">
    <location>
        <begin position="42"/>
        <end position="46"/>
    </location>
    <ligand>
        <name>GTP</name>
        <dbReference type="ChEBI" id="CHEBI:37565"/>
        <label>1</label>
    </ligand>
</feature>
<dbReference type="PANTHER" id="PTHR43185:SF1">
    <property type="entry name" value="FE(2+) TRANSPORTER FEOB"/>
    <property type="match status" value="1"/>
</dbReference>
<dbReference type="InterPro" id="IPR003373">
    <property type="entry name" value="Fe2_transport_prot-B"/>
</dbReference>
<dbReference type="RefSeq" id="WP_144994782.1">
    <property type="nucleotide sequence ID" value="NZ_CP036281.1"/>
</dbReference>
<dbReference type="InterPro" id="IPR005225">
    <property type="entry name" value="Small_GTP-bd"/>
</dbReference>
<keyword evidence="5 15" id="KW-0812">Transmembrane</keyword>
<dbReference type="Pfam" id="PF07670">
    <property type="entry name" value="Gate"/>
    <property type="match status" value="2"/>
</dbReference>
<evidence type="ECO:0000256" key="5">
    <source>
        <dbReference type="ARBA" id="ARBA00022692"/>
    </source>
</evidence>
<feature type="transmembrane region" description="Helical" evidence="15">
    <location>
        <begin position="299"/>
        <end position="320"/>
    </location>
</feature>
<feature type="binding site" evidence="13">
    <location>
        <begin position="17"/>
        <end position="24"/>
    </location>
    <ligand>
        <name>GTP</name>
        <dbReference type="ChEBI" id="CHEBI:37565"/>
        <label>1</label>
    </ligand>
</feature>
<feature type="domain" description="FeoB-type G" evidence="16">
    <location>
        <begin position="10"/>
        <end position="177"/>
    </location>
</feature>
<keyword evidence="2 15" id="KW-0813">Transport</keyword>
<evidence type="ECO:0000256" key="6">
    <source>
        <dbReference type="ARBA" id="ARBA00022741"/>
    </source>
</evidence>
<dbReference type="EMBL" id="CP036281">
    <property type="protein sequence ID" value="QDU79850.1"/>
    <property type="molecule type" value="Genomic_DNA"/>
</dbReference>
<comment type="function">
    <text evidence="15">Probable transporter of a GTP-driven Fe(2+) uptake system.</text>
</comment>
<dbReference type="NCBIfam" id="TIGR00437">
    <property type="entry name" value="feoB"/>
    <property type="match status" value="1"/>
</dbReference>
<dbReference type="GO" id="GO:0046872">
    <property type="term" value="F:metal ion binding"/>
    <property type="evidence" value="ECO:0007669"/>
    <property type="project" value="UniProtKB-KW"/>
</dbReference>
<dbReference type="Pfam" id="PF02421">
    <property type="entry name" value="FeoB_N"/>
    <property type="match status" value="1"/>
</dbReference>
<comment type="caution">
    <text evidence="15">Lacks conserved residue(s) required for the propagation of feature annotation.</text>
</comment>
<evidence type="ECO:0000256" key="13">
    <source>
        <dbReference type="PIRSR" id="PIRSR603373-1"/>
    </source>
</evidence>
<feature type="transmembrane region" description="Helical" evidence="15">
    <location>
        <begin position="718"/>
        <end position="742"/>
    </location>
</feature>
<feature type="transmembrane region" description="Helical" evidence="15">
    <location>
        <begin position="355"/>
        <end position="378"/>
    </location>
</feature>
<dbReference type="NCBIfam" id="TIGR00231">
    <property type="entry name" value="small_GTP"/>
    <property type="match status" value="1"/>
</dbReference>
<dbReference type="GO" id="GO:0005525">
    <property type="term" value="F:GTP binding"/>
    <property type="evidence" value="ECO:0007669"/>
    <property type="project" value="UniProtKB-KW"/>
</dbReference>
<sequence>MTTTPPATRTSQVALIGNPNTGKSTLFNILAGMNTRTGNYPGVTVEKKIGRVTWEGQQIDLIDLPGTYSLSPRTPDEMVSVDVLMGHAPSIGEIDAVICIADATNLERNLYLVSQILDMGIPAILVLNMWDSLKKRSEEFNLAELQSRLGIPVIPAVARKGTGTKEIKQALAELLKAKPKPKRLNVFPAPFNEAMEKVRQRLTESGVDIFEDYEVERLILDKDGSVEKRCLKKTGPEFAQFLTGIRENLKEQNCTVPRIESECRYQWAKSIMAGLFVVDEDVKPRSASDHIDRVLTHNILGLVVFFALMFLIIQTIITWAEPVMGWCEYGQETAAGWVEAGIGPGPLRSLLVDGVIAGVGGVLIFLPQIVFLFLFISIMEDTGYMARAALMMDRFMRLFGLSGKSFLPLMSSFACAIPGIMAARVVENQRDRIVTMLIAPLMSCTARFPVYWLLTMTFVPSVVLFQIPMPVLAEGGYWDFTLPALVIFLMHLVGAVVAIPVAFLLKKTAFKGEAPPFVMELPDYKWPSIRNVSFRVYDRAKAFVVRAGTLIFAATLVIWAAGYFPGDHTEQHAIETELETLDEEADADRIATLEARNKHLSATLIETSFLGQAGHVIEPVVKPLGWDWKIGVGVVASFPAREVIIATMGTIYSLGGEVDEEDDGLRDALHESKWPDGTKVFNVPVALSIMVFFALCAQCVSTLMVIRRETNSWKWAAFSFSYMTILAYIAAFVVYQVGMLFVA</sequence>
<dbReference type="GO" id="GO:0015093">
    <property type="term" value="F:ferrous iron transmembrane transporter activity"/>
    <property type="evidence" value="ECO:0007669"/>
    <property type="project" value="UniProtKB-UniRule"/>
</dbReference>
<evidence type="ECO:0000256" key="3">
    <source>
        <dbReference type="ARBA" id="ARBA00022475"/>
    </source>
</evidence>
<dbReference type="PROSITE" id="PS51711">
    <property type="entry name" value="G_FEOB"/>
    <property type="match status" value="1"/>
</dbReference>
<evidence type="ECO:0000256" key="7">
    <source>
        <dbReference type="ARBA" id="ARBA00022989"/>
    </source>
</evidence>